<gene>
    <name evidence="2" type="ORF">Cgig2_000960</name>
</gene>
<evidence type="ECO:0000313" key="3">
    <source>
        <dbReference type="Proteomes" id="UP001153076"/>
    </source>
</evidence>
<proteinExistence type="predicted"/>
<reference evidence="2" key="1">
    <citation type="submission" date="2022-04" db="EMBL/GenBank/DDBJ databases">
        <title>Carnegiea gigantea Genome sequencing and assembly v2.</title>
        <authorList>
            <person name="Copetti D."/>
            <person name="Sanderson M.J."/>
            <person name="Burquez A."/>
            <person name="Wojciechowski M.F."/>
        </authorList>
    </citation>
    <scope>NUCLEOTIDE SEQUENCE</scope>
    <source>
        <strain evidence="2">SGP5-SGP5p</strain>
        <tissue evidence="2">Aerial part</tissue>
    </source>
</reference>
<dbReference type="AlphaFoldDB" id="A0A9Q1KMP9"/>
<dbReference type="EMBL" id="JAKOGI010000071">
    <property type="protein sequence ID" value="KAJ8445780.1"/>
    <property type="molecule type" value="Genomic_DNA"/>
</dbReference>
<accession>A0A9Q1KMP9</accession>
<comment type="caution">
    <text evidence="2">The sequence shown here is derived from an EMBL/GenBank/DDBJ whole genome shotgun (WGS) entry which is preliminary data.</text>
</comment>
<organism evidence="2 3">
    <name type="scientific">Carnegiea gigantea</name>
    <dbReference type="NCBI Taxonomy" id="171969"/>
    <lineage>
        <taxon>Eukaryota</taxon>
        <taxon>Viridiplantae</taxon>
        <taxon>Streptophyta</taxon>
        <taxon>Embryophyta</taxon>
        <taxon>Tracheophyta</taxon>
        <taxon>Spermatophyta</taxon>
        <taxon>Magnoliopsida</taxon>
        <taxon>eudicotyledons</taxon>
        <taxon>Gunneridae</taxon>
        <taxon>Pentapetalae</taxon>
        <taxon>Caryophyllales</taxon>
        <taxon>Cactineae</taxon>
        <taxon>Cactaceae</taxon>
        <taxon>Cactoideae</taxon>
        <taxon>Echinocereeae</taxon>
        <taxon>Carnegiea</taxon>
    </lineage>
</organism>
<feature type="compositionally biased region" description="Acidic residues" evidence="1">
    <location>
        <begin position="9"/>
        <end position="19"/>
    </location>
</feature>
<sequence length="225" mass="24776">MLGKSWEDMVAEDEAGEEGWEQKKGANGRGLNFRQLFPANRIRKNGMKLEFGEPVELVPTLVLDKEDVAVGPEFWENALIGYVVGPTPRLLAVFDAGEDRDIDFEWWPLDIRELTSNPKEMGDELQLCKGGDGKSSRVSPYADRCASLKEGISCGCSGVAVAEVGVGCAFCVRVRVVSEHHRRWEKGEHGEDGKIDKQVPKLILLVKMDLACLEGYSQGGGLEPL</sequence>
<dbReference type="Proteomes" id="UP001153076">
    <property type="component" value="Unassembled WGS sequence"/>
</dbReference>
<evidence type="ECO:0000313" key="2">
    <source>
        <dbReference type="EMBL" id="KAJ8445780.1"/>
    </source>
</evidence>
<evidence type="ECO:0000256" key="1">
    <source>
        <dbReference type="SAM" id="MobiDB-lite"/>
    </source>
</evidence>
<name>A0A9Q1KMP9_9CARY</name>
<feature type="region of interest" description="Disordered" evidence="1">
    <location>
        <begin position="1"/>
        <end position="26"/>
    </location>
</feature>
<keyword evidence="3" id="KW-1185">Reference proteome</keyword>
<protein>
    <submittedName>
        <fullName evidence="2">Uncharacterized protein</fullName>
    </submittedName>
</protein>